<dbReference type="Proteomes" id="UP001279734">
    <property type="component" value="Unassembled WGS sequence"/>
</dbReference>
<sequence>MASTRTVLNLLLTESTQPFPLEHQKGTSSFSFANSTLTSFVHAIVSDFIASTVGIPSLEARHPLPRGRIYLRAANPKEAIQREGRTAFKSGCT</sequence>
<gene>
    <name evidence="1" type="ORF">Nepgr_023695</name>
</gene>
<accession>A0AAD3XXX8</accession>
<evidence type="ECO:0000313" key="1">
    <source>
        <dbReference type="EMBL" id="GMH21852.1"/>
    </source>
</evidence>
<protein>
    <submittedName>
        <fullName evidence="1">Uncharacterized protein</fullName>
    </submittedName>
</protein>
<proteinExistence type="predicted"/>
<name>A0AAD3XXX8_NEPGR</name>
<dbReference type="EMBL" id="BSYO01000023">
    <property type="protein sequence ID" value="GMH21852.1"/>
    <property type="molecule type" value="Genomic_DNA"/>
</dbReference>
<organism evidence="1 2">
    <name type="scientific">Nepenthes gracilis</name>
    <name type="common">Slender pitcher plant</name>
    <dbReference type="NCBI Taxonomy" id="150966"/>
    <lineage>
        <taxon>Eukaryota</taxon>
        <taxon>Viridiplantae</taxon>
        <taxon>Streptophyta</taxon>
        <taxon>Embryophyta</taxon>
        <taxon>Tracheophyta</taxon>
        <taxon>Spermatophyta</taxon>
        <taxon>Magnoliopsida</taxon>
        <taxon>eudicotyledons</taxon>
        <taxon>Gunneridae</taxon>
        <taxon>Pentapetalae</taxon>
        <taxon>Caryophyllales</taxon>
        <taxon>Nepenthaceae</taxon>
        <taxon>Nepenthes</taxon>
    </lineage>
</organism>
<comment type="caution">
    <text evidence="1">The sequence shown here is derived from an EMBL/GenBank/DDBJ whole genome shotgun (WGS) entry which is preliminary data.</text>
</comment>
<dbReference type="AlphaFoldDB" id="A0AAD3XXX8"/>
<keyword evidence="2" id="KW-1185">Reference proteome</keyword>
<evidence type="ECO:0000313" key="2">
    <source>
        <dbReference type="Proteomes" id="UP001279734"/>
    </source>
</evidence>
<reference evidence="1" key="1">
    <citation type="submission" date="2023-05" db="EMBL/GenBank/DDBJ databases">
        <title>Nepenthes gracilis genome sequencing.</title>
        <authorList>
            <person name="Fukushima K."/>
        </authorList>
    </citation>
    <scope>NUCLEOTIDE SEQUENCE</scope>
    <source>
        <strain evidence="1">SING2019-196</strain>
    </source>
</reference>